<dbReference type="GO" id="GO:0071949">
    <property type="term" value="F:FAD binding"/>
    <property type="evidence" value="ECO:0007669"/>
    <property type="project" value="InterPro"/>
</dbReference>
<dbReference type="InterPro" id="IPR016167">
    <property type="entry name" value="FAD-bd_PCMH_sub1"/>
</dbReference>
<dbReference type="Proteomes" id="UP000775872">
    <property type="component" value="Unassembled WGS sequence"/>
</dbReference>
<accession>A0A9P0ELE6</accession>
<evidence type="ECO:0000259" key="1">
    <source>
        <dbReference type="PROSITE" id="PS51387"/>
    </source>
</evidence>
<reference evidence="3" key="1">
    <citation type="submission" date="2019-06" db="EMBL/GenBank/DDBJ databases">
        <authorList>
            <person name="Broberg M."/>
        </authorList>
    </citation>
    <scope>NUCLEOTIDE SEQUENCE [LARGE SCALE GENOMIC DNA]</scope>
</reference>
<dbReference type="InterPro" id="IPR036318">
    <property type="entry name" value="FAD-bd_PCMH-like_sf"/>
</dbReference>
<dbReference type="OrthoDB" id="610608at2759"/>
<dbReference type="Gene3D" id="3.30.465.10">
    <property type="match status" value="1"/>
</dbReference>
<gene>
    <name evidence="2" type="ORF">CSOL1703_00017730</name>
</gene>
<dbReference type="SUPFAM" id="SSF56176">
    <property type="entry name" value="FAD-binding/transporter-associated domain-like"/>
    <property type="match status" value="1"/>
</dbReference>
<organism evidence="2 3">
    <name type="scientific">Clonostachys solani</name>
    <dbReference type="NCBI Taxonomy" id="160281"/>
    <lineage>
        <taxon>Eukaryota</taxon>
        <taxon>Fungi</taxon>
        <taxon>Dikarya</taxon>
        <taxon>Ascomycota</taxon>
        <taxon>Pezizomycotina</taxon>
        <taxon>Sordariomycetes</taxon>
        <taxon>Hypocreomycetidae</taxon>
        <taxon>Hypocreales</taxon>
        <taxon>Bionectriaceae</taxon>
        <taxon>Clonostachys</taxon>
    </lineage>
</organism>
<dbReference type="InterPro" id="IPR016166">
    <property type="entry name" value="FAD-bd_PCMH"/>
</dbReference>
<evidence type="ECO:0000313" key="2">
    <source>
        <dbReference type="EMBL" id="CAH0055626.1"/>
    </source>
</evidence>
<evidence type="ECO:0000313" key="3">
    <source>
        <dbReference type="Proteomes" id="UP000775872"/>
    </source>
</evidence>
<dbReference type="InterPro" id="IPR010031">
    <property type="entry name" value="FAD_lactone_oxidase-like"/>
</dbReference>
<comment type="caution">
    <text evidence="2">The sequence shown here is derived from an EMBL/GenBank/DDBJ whole genome shotgun (WGS) entry which is preliminary data.</text>
</comment>
<reference evidence="2 3" key="2">
    <citation type="submission" date="2021-10" db="EMBL/GenBank/DDBJ databases">
        <authorList>
            <person name="Piombo E."/>
        </authorList>
    </citation>
    <scope>NUCLEOTIDE SEQUENCE [LARGE SCALE GENOMIC DNA]</scope>
</reference>
<feature type="domain" description="FAD-binding PCMH-type" evidence="1">
    <location>
        <begin position="207"/>
        <end position="403"/>
    </location>
</feature>
<dbReference type="PROSITE" id="PS51387">
    <property type="entry name" value="FAD_PCMH"/>
    <property type="match status" value="1"/>
</dbReference>
<proteinExistence type="predicted"/>
<dbReference type="InterPro" id="IPR016169">
    <property type="entry name" value="FAD-bd_PCMH_sub2"/>
</dbReference>
<name>A0A9P0ELE6_9HYPO</name>
<dbReference type="PANTHER" id="PTHR43762">
    <property type="entry name" value="L-GULONOLACTONE OXIDASE"/>
    <property type="match status" value="1"/>
</dbReference>
<dbReference type="AlphaFoldDB" id="A0A9P0ELE6"/>
<dbReference type="GO" id="GO:0003885">
    <property type="term" value="F:D-arabinono-1,4-lactone oxidase activity"/>
    <property type="evidence" value="ECO:0007669"/>
    <property type="project" value="TreeGrafter"/>
</dbReference>
<keyword evidence="3" id="KW-1185">Reference proteome</keyword>
<sequence>MATSPPPTKAWDHQVDDRVNHIVEKLDQNPEFSEKKAPGLKDLLSDFASPDVQVSGVEFHRRLLQVFKDSKTDDTYSKTLSQYTPEEQDQVQKFADGASPEDLGQDFTLGPSLGCREELSKLQQADSIVQITPHSGVEDITPQHSSLTASNRTLSSRSFGVASTTQAADDWFDKAVKNLAEFLDNGKPDQLIKVYKNAVFQNWGLNITNTPIFTCVPSSTEDIQSIVKFAKLRNMNVRCSGYRHSWSPIFGKNGQILISMLDIAMVTTLPNTASLPLPESPPNKLQDISFVSGNPRIPGNKLVRVGCATTNERLRRWCIDQGTVTLPLNVIMVEITLGGSNAPICHGAGRQNMTLSDLVRKIEYVDVNGVPRHVEKPEHLRAASGCFGLMGVVTYITMEFAPMSYAELAPKKMPVIQAVPPPPGLAEEDIPPALLKYWKPLSTAEKQKCQADFENRATNDYYAEWFWFPYSDYSWVNTWNATKDPKGAVSFPDKTHIVISFLQTVTMNILQNAPLLKDLIQIAGLSEASVTLISAAAMSALPEKRVKTFLPDALHFQRAIQNVRVLDIEVEMPLVAKQGGPTNVIDYTPVQQAWWDAILLTYKNSDKCPMRMPLEMRIMGGSDVIMAPQRGNSLGTCSIEVLTLRSAKDIWDPFGQSVLDKWLSLKDPSTGKRLKIRPHWAKEWYNYNVDGKPWIDRLKLVDYKEERQEFLQVLAEIGKEENWSLQDLQARFSNEFFDKFFFDETAQTESVKNVTNVTNGKAH</sequence>
<dbReference type="PANTHER" id="PTHR43762:SF1">
    <property type="entry name" value="D-ARABINONO-1,4-LACTONE OXIDASE"/>
    <property type="match status" value="1"/>
</dbReference>
<dbReference type="GO" id="GO:0005739">
    <property type="term" value="C:mitochondrion"/>
    <property type="evidence" value="ECO:0007669"/>
    <property type="project" value="TreeGrafter"/>
</dbReference>
<dbReference type="EMBL" id="CABFOC020000058">
    <property type="protein sequence ID" value="CAH0055626.1"/>
    <property type="molecule type" value="Genomic_DNA"/>
</dbReference>
<dbReference type="Gene3D" id="3.30.43.10">
    <property type="entry name" value="Uridine Diphospho-n-acetylenolpyruvylglucosamine Reductase, domain 2"/>
    <property type="match status" value="1"/>
</dbReference>
<protein>
    <recommendedName>
        <fullName evidence="1">FAD-binding PCMH-type domain-containing protein</fullName>
    </recommendedName>
</protein>